<keyword evidence="1" id="KW-0472">Membrane</keyword>
<keyword evidence="1" id="KW-1133">Transmembrane helix</keyword>
<dbReference type="RefSeq" id="WP_278228982.1">
    <property type="nucleotide sequence ID" value="NZ_JAOWLY010000006.1"/>
</dbReference>
<feature type="transmembrane region" description="Helical" evidence="1">
    <location>
        <begin position="43"/>
        <end position="69"/>
    </location>
</feature>
<dbReference type="EMBL" id="JAOWLY010000006">
    <property type="protein sequence ID" value="MDG4983933.1"/>
    <property type="molecule type" value="Genomic_DNA"/>
</dbReference>
<name>A0A9X4S4R0_9LACT</name>
<evidence type="ECO:0000313" key="3">
    <source>
        <dbReference type="Proteomes" id="UP001152614"/>
    </source>
</evidence>
<dbReference type="AlphaFoldDB" id="A0A9X4S4R0"/>
<evidence type="ECO:0000313" key="2">
    <source>
        <dbReference type="EMBL" id="MDG4983933.1"/>
    </source>
</evidence>
<evidence type="ECO:0000256" key="1">
    <source>
        <dbReference type="SAM" id="Phobius"/>
    </source>
</evidence>
<keyword evidence="1" id="KW-0812">Transmembrane</keyword>
<dbReference type="InterPro" id="IPR025608">
    <property type="entry name" value="TcpE"/>
</dbReference>
<feature type="transmembrane region" description="Helical" evidence="1">
    <location>
        <begin position="89"/>
        <end position="108"/>
    </location>
</feature>
<proteinExistence type="predicted"/>
<gene>
    <name evidence="2" type="ORF">OGZ51_07230</name>
</gene>
<accession>A0A9X4S4R0</accession>
<protein>
    <submittedName>
        <fullName evidence="2">Conjugal transfer protein</fullName>
    </submittedName>
</protein>
<dbReference type="Proteomes" id="UP001152614">
    <property type="component" value="Unassembled WGS sequence"/>
</dbReference>
<comment type="caution">
    <text evidence="2">The sequence shown here is derived from an EMBL/GenBank/DDBJ whole genome shotgun (WGS) entry which is preliminary data.</text>
</comment>
<sequence>MEENKEEWGAQTGCNYKSVFEQPFWIQRISDFIVLDEPLRFSFFVYAGVTYALMFFLVNTFLGFLPWGMRDVLIDGGVAYLSAKYLSDLRIEGQSFVVAVFLFLVHYFKFEKSGNHFYYSGQFYKEDNERVMRNEKTK</sequence>
<reference evidence="2" key="2">
    <citation type="journal article" date="2023" name="Food Microbiol.">
        <title>Evaluation of the fermentation potential of lactic acid bacteria isolated from herbs, fruits and vegetables as starter cultures in nut-based milk alternatives.</title>
        <authorList>
            <person name="Huang W."/>
            <person name="Dong A."/>
            <person name="Pham H.T."/>
            <person name="Zhou C."/>
            <person name="Huo Z."/>
            <person name="Watjen A.P."/>
            <person name="Prakash S."/>
            <person name="Bang-Berthelsen C.H."/>
            <person name="Turner M.S."/>
        </authorList>
    </citation>
    <scope>NUCLEOTIDE SEQUENCE</scope>
    <source>
        <strain evidence="2">3</strain>
    </source>
</reference>
<organism evidence="2 3">
    <name type="scientific">Lactococcus lactis</name>
    <dbReference type="NCBI Taxonomy" id="1358"/>
    <lineage>
        <taxon>Bacteria</taxon>
        <taxon>Bacillati</taxon>
        <taxon>Bacillota</taxon>
        <taxon>Bacilli</taxon>
        <taxon>Lactobacillales</taxon>
        <taxon>Streptococcaceae</taxon>
        <taxon>Lactococcus</taxon>
    </lineage>
</organism>
<dbReference type="Pfam" id="PF12648">
    <property type="entry name" value="TcpE"/>
    <property type="match status" value="1"/>
</dbReference>
<reference evidence="2" key="1">
    <citation type="submission" date="2022-10" db="EMBL/GenBank/DDBJ databases">
        <authorList>
            <person name="Turner M.S."/>
            <person name="Huang W."/>
        </authorList>
    </citation>
    <scope>NUCLEOTIDE SEQUENCE</scope>
    <source>
        <strain evidence="2">3</strain>
    </source>
</reference>